<evidence type="ECO:0000256" key="4">
    <source>
        <dbReference type="ARBA" id="ARBA00011485"/>
    </source>
</evidence>
<evidence type="ECO:0000256" key="8">
    <source>
        <dbReference type="ARBA" id="ARBA00023128"/>
    </source>
</evidence>
<keyword evidence="12" id="KW-1185">Reference proteome</keyword>
<reference evidence="11" key="1">
    <citation type="submission" date="2023-03" db="EMBL/GenBank/DDBJ databases">
        <title>Electrophorus voltai genome.</title>
        <authorList>
            <person name="Bian C."/>
        </authorList>
    </citation>
    <scope>NUCLEOTIDE SEQUENCE</scope>
    <source>
        <strain evidence="11">CB-2022</strain>
        <tissue evidence="11">Muscle</tissue>
    </source>
</reference>
<dbReference type="AlphaFoldDB" id="A0AAD8ZLS9"/>
<comment type="caution">
    <text evidence="11">The sequence shown here is derived from an EMBL/GenBank/DDBJ whole genome shotgun (WGS) entry which is preliminary data.</text>
</comment>
<sequence length="234" mass="26570">PNEIQDARPLPCLSCASSVYDKGNTGTRTQRGAKGKESAFWGVHFVHVGLLVVLQSFSQTMLRLTAGRLLLSGRTVAALSANSARMASHGDAVSEQNMMSLPMYCDRLDIPLPDKPYQDVLSAADKSLKQKEKGPWNNLSKEEKIALYRIMFKETYAEMKRPSSEWKTVFGGIFFFVGLTGLVVFWQRIYVYPPSPRTFEEEWQAKQVKRMLDMQVNPVEGFSAKWDYEKGQWK</sequence>
<name>A0AAD8ZLS9_9TELE</name>
<dbReference type="InterPro" id="IPR004203">
    <property type="entry name" value="Cyt_c_oxidase_su4_fam"/>
</dbReference>
<evidence type="ECO:0000256" key="7">
    <source>
        <dbReference type="ARBA" id="ARBA00022989"/>
    </source>
</evidence>
<evidence type="ECO:0000256" key="6">
    <source>
        <dbReference type="ARBA" id="ARBA00022792"/>
    </source>
</evidence>
<dbReference type="PRINTS" id="PR01873">
    <property type="entry name" value="CYTCOXIDASE4"/>
</dbReference>
<accession>A0AAD8ZLS9</accession>
<proteinExistence type="inferred from homology"/>
<keyword evidence="7 10" id="KW-1133">Transmembrane helix</keyword>
<dbReference type="SUPFAM" id="SSF81406">
    <property type="entry name" value="Mitochondrial cytochrome c oxidase subunit IV"/>
    <property type="match status" value="1"/>
</dbReference>
<organism evidence="11 12">
    <name type="scientific">Electrophorus voltai</name>
    <dbReference type="NCBI Taxonomy" id="2609070"/>
    <lineage>
        <taxon>Eukaryota</taxon>
        <taxon>Metazoa</taxon>
        <taxon>Chordata</taxon>
        <taxon>Craniata</taxon>
        <taxon>Vertebrata</taxon>
        <taxon>Euteleostomi</taxon>
        <taxon>Actinopterygii</taxon>
        <taxon>Neopterygii</taxon>
        <taxon>Teleostei</taxon>
        <taxon>Ostariophysi</taxon>
        <taxon>Gymnotiformes</taxon>
        <taxon>Gymnotoidei</taxon>
        <taxon>Gymnotidae</taxon>
        <taxon>Electrophorus</taxon>
    </lineage>
</organism>
<keyword evidence="9 10" id="KW-0472">Membrane</keyword>
<dbReference type="PANTHER" id="PTHR10707:SF15">
    <property type="entry name" value="CYTOCHROME C OXIDASE SUBUNIT 4"/>
    <property type="match status" value="1"/>
</dbReference>
<evidence type="ECO:0000256" key="3">
    <source>
        <dbReference type="ARBA" id="ARBA00008135"/>
    </source>
</evidence>
<protein>
    <recommendedName>
        <fullName evidence="10">Cytochrome c oxidase subunit 4</fullName>
    </recommendedName>
</protein>
<dbReference type="GO" id="GO:0045277">
    <property type="term" value="C:respiratory chain complex IV"/>
    <property type="evidence" value="ECO:0007669"/>
    <property type="project" value="InterPro"/>
</dbReference>
<comment type="pathway">
    <text evidence="2 10">Energy metabolism; oxidative phosphorylation.</text>
</comment>
<feature type="non-terminal residue" evidence="11">
    <location>
        <position position="1"/>
    </location>
</feature>
<evidence type="ECO:0000256" key="2">
    <source>
        <dbReference type="ARBA" id="ARBA00004673"/>
    </source>
</evidence>
<dbReference type="CDD" id="cd00922">
    <property type="entry name" value="Cyt_c_Oxidase_IV"/>
    <property type="match status" value="1"/>
</dbReference>
<dbReference type="PANTHER" id="PTHR10707">
    <property type="entry name" value="CYTOCHROME C OXIDASE SUBUNIT IV"/>
    <property type="match status" value="1"/>
</dbReference>
<dbReference type="Proteomes" id="UP001239994">
    <property type="component" value="Unassembled WGS sequence"/>
</dbReference>
<dbReference type="GO" id="GO:0006123">
    <property type="term" value="P:mitochondrial electron transport, cytochrome c to oxygen"/>
    <property type="evidence" value="ECO:0007669"/>
    <property type="project" value="InterPro"/>
</dbReference>
<keyword evidence="6 10" id="KW-0999">Mitochondrion inner membrane</keyword>
<evidence type="ECO:0000256" key="10">
    <source>
        <dbReference type="RuleBase" id="RU367145"/>
    </source>
</evidence>
<dbReference type="GO" id="GO:0005743">
    <property type="term" value="C:mitochondrial inner membrane"/>
    <property type="evidence" value="ECO:0007669"/>
    <property type="project" value="UniProtKB-SubCell"/>
</dbReference>
<dbReference type="EMBL" id="JAROKS010000008">
    <property type="protein sequence ID" value="KAK1801719.1"/>
    <property type="molecule type" value="Genomic_DNA"/>
</dbReference>
<dbReference type="Pfam" id="PF02936">
    <property type="entry name" value="COX4"/>
    <property type="match status" value="1"/>
</dbReference>
<dbReference type="InterPro" id="IPR036639">
    <property type="entry name" value="Cyt_c_oxidase_su4_sf"/>
</dbReference>
<evidence type="ECO:0000313" key="12">
    <source>
        <dbReference type="Proteomes" id="UP001239994"/>
    </source>
</evidence>
<comment type="function">
    <text evidence="10">Component of the cytochrome c oxidase, the last enzyme in the mitochondrial electron transport chain which drives oxidative phosphorylation.</text>
</comment>
<comment type="similarity">
    <text evidence="3 10">Belongs to the cytochrome c oxidase IV family.</text>
</comment>
<evidence type="ECO:0000313" key="11">
    <source>
        <dbReference type="EMBL" id="KAK1801719.1"/>
    </source>
</evidence>
<evidence type="ECO:0000256" key="9">
    <source>
        <dbReference type="ARBA" id="ARBA00023136"/>
    </source>
</evidence>
<dbReference type="FunFam" id="1.10.442.10:FF:000001">
    <property type="entry name" value="Cytochrome c oxidase subunit 4 isoform 1"/>
    <property type="match status" value="1"/>
</dbReference>
<feature type="transmembrane region" description="Helical" evidence="10">
    <location>
        <begin position="169"/>
        <end position="189"/>
    </location>
</feature>
<comment type="subcellular location">
    <subcellularLocation>
        <location evidence="1 10">Mitochondrion inner membrane</location>
        <topology evidence="1 10">Single-pass membrane protein</topology>
    </subcellularLocation>
</comment>
<evidence type="ECO:0000256" key="1">
    <source>
        <dbReference type="ARBA" id="ARBA00004434"/>
    </source>
</evidence>
<keyword evidence="5 10" id="KW-0812">Transmembrane</keyword>
<dbReference type="Gene3D" id="1.10.442.10">
    <property type="entry name" value="Cytochrome c oxidase subunit IV"/>
    <property type="match status" value="1"/>
</dbReference>
<evidence type="ECO:0000256" key="5">
    <source>
        <dbReference type="ARBA" id="ARBA00022692"/>
    </source>
</evidence>
<comment type="subunit">
    <text evidence="4">Component of the cytochrome c oxidase (complex IV, CIV), a multisubunit enzyme composed of 14 subunits. The complex is composed of a catalytic core of 3 subunits MT-CO1, MT-CO2 and MT-CO3, encoded in the mitochondrial DNA, and 11 supernumerary subunits COX4I, COX5A, COX5B, COX6A, COX6B, COX6C, COX7A, COX7B, COX7C, COX8 and NDUFA4, which are encoded in the nuclear genome. The complex exists as a monomer or a dimer and forms supercomplexes (SCs) in the inner mitochondrial membrane with NADH-ubiquinone oxidoreductase (complex I, CI) and ubiquinol-cytochrome c oxidoreductase (cytochrome b-c1 complex, complex III, CIII), resulting in different assemblies (supercomplex SCI(1)III(2)IV(1) and megacomplex MCI(2)III(2)IV(2)).</text>
</comment>
<keyword evidence="8 10" id="KW-0496">Mitochondrion</keyword>
<gene>
    <name evidence="11" type="ORF">P4O66_022364</name>
</gene>
<dbReference type="InterPro" id="IPR013288">
    <property type="entry name" value="Cyt_c_oxidase_su4"/>
</dbReference>